<evidence type="ECO:0000256" key="3">
    <source>
        <dbReference type="ARBA" id="ARBA00022475"/>
    </source>
</evidence>
<comment type="similarity">
    <text evidence="7">Belongs to the binding-protein-dependent transport system permease family.</text>
</comment>
<evidence type="ECO:0000256" key="5">
    <source>
        <dbReference type="ARBA" id="ARBA00022989"/>
    </source>
</evidence>
<accession>A0A401H8C4</accession>
<keyword evidence="2 7" id="KW-0813">Transport</keyword>
<protein>
    <submittedName>
        <fullName evidence="9">Oligopeptide ABC transporter, permease protein</fullName>
    </submittedName>
</protein>
<keyword evidence="5 7" id="KW-1133">Transmembrane helix</keyword>
<feature type="transmembrane region" description="Helical" evidence="7">
    <location>
        <begin position="328"/>
        <end position="354"/>
    </location>
</feature>
<dbReference type="InterPro" id="IPR000515">
    <property type="entry name" value="MetI-like"/>
</dbReference>
<evidence type="ECO:0000256" key="1">
    <source>
        <dbReference type="ARBA" id="ARBA00004651"/>
    </source>
</evidence>
<feature type="domain" description="ABC transmembrane type-1" evidence="8">
    <location>
        <begin position="126"/>
        <end position="351"/>
    </location>
</feature>
<reference evidence="9 10" key="1">
    <citation type="submission" date="2017-02" db="EMBL/GenBank/DDBJ databases">
        <title>isolation and characterization of a novel temperate virus Aeropyrum globular virus 1 infecting hyperthermophilic archaeon Aeropyrum.</title>
        <authorList>
            <person name="Yumiya M."/>
            <person name="Yoshida T."/>
            <person name="Sako Y."/>
        </authorList>
    </citation>
    <scope>NUCLEOTIDE SEQUENCE [LARGE SCALE GENOMIC DNA]</scope>
    <source>
        <strain evidence="9 10">YK1-12-2013</strain>
    </source>
</reference>
<keyword evidence="6 7" id="KW-0472">Membrane</keyword>
<evidence type="ECO:0000256" key="4">
    <source>
        <dbReference type="ARBA" id="ARBA00022692"/>
    </source>
</evidence>
<dbReference type="InterPro" id="IPR035906">
    <property type="entry name" value="MetI-like_sf"/>
</dbReference>
<dbReference type="Proteomes" id="UP000291213">
    <property type="component" value="Unassembled WGS sequence"/>
</dbReference>
<dbReference type="OrthoDB" id="44105at2157"/>
<evidence type="ECO:0000259" key="8">
    <source>
        <dbReference type="PROSITE" id="PS50928"/>
    </source>
</evidence>
<dbReference type="PANTHER" id="PTHR30465">
    <property type="entry name" value="INNER MEMBRANE ABC TRANSPORTER"/>
    <property type="match status" value="1"/>
</dbReference>
<keyword evidence="4 7" id="KW-0812">Transmembrane</keyword>
<feature type="transmembrane region" description="Helical" evidence="7">
    <location>
        <begin position="12"/>
        <end position="34"/>
    </location>
</feature>
<name>A0A401H8C4_AERPX</name>
<dbReference type="PROSITE" id="PS50928">
    <property type="entry name" value="ABC_TM1"/>
    <property type="match status" value="1"/>
</dbReference>
<evidence type="ECO:0000256" key="2">
    <source>
        <dbReference type="ARBA" id="ARBA00022448"/>
    </source>
</evidence>
<dbReference type="Gene3D" id="1.10.3720.10">
    <property type="entry name" value="MetI-like"/>
    <property type="match status" value="1"/>
</dbReference>
<dbReference type="EMBL" id="BDMD01000011">
    <property type="protein sequence ID" value="GBF08569.1"/>
    <property type="molecule type" value="Genomic_DNA"/>
</dbReference>
<feature type="transmembrane region" description="Helical" evidence="7">
    <location>
        <begin position="286"/>
        <end position="308"/>
    </location>
</feature>
<dbReference type="AlphaFoldDB" id="A0A401H8C4"/>
<dbReference type="PANTHER" id="PTHR30465:SF45">
    <property type="entry name" value="BINDING-PROTEIN-DEPENDENT TRANSPORT SYSTEMS INNER MEMBRANE COMPONENT"/>
    <property type="match status" value="1"/>
</dbReference>
<keyword evidence="3" id="KW-1003">Cell membrane</keyword>
<dbReference type="SUPFAM" id="SSF161098">
    <property type="entry name" value="MetI-like"/>
    <property type="match status" value="1"/>
</dbReference>
<evidence type="ECO:0000313" key="9">
    <source>
        <dbReference type="EMBL" id="GBF08569.1"/>
    </source>
</evidence>
<proteinExistence type="inferred from homology"/>
<evidence type="ECO:0000256" key="6">
    <source>
        <dbReference type="ARBA" id="ARBA00023136"/>
    </source>
</evidence>
<dbReference type="CDD" id="cd06261">
    <property type="entry name" value="TM_PBP2"/>
    <property type="match status" value="1"/>
</dbReference>
<dbReference type="GO" id="GO:0005886">
    <property type="term" value="C:plasma membrane"/>
    <property type="evidence" value="ECO:0007669"/>
    <property type="project" value="UniProtKB-SubCell"/>
</dbReference>
<feature type="transmembrane region" description="Helical" evidence="7">
    <location>
        <begin position="169"/>
        <end position="190"/>
    </location>
</feature>
<feature type="transmembrane region" description="Helical" evidence="7">
    <location>
        <begin position="130"/>
        <end position="149"/>
    </location>
</feature>
<dbReference type="GO" id="GO:0055085">
    <property type="term" value="P:transmembrane transport"/>
    <property type="evidence" value="ECO:0007669"/>
    <property type="project" value="InterPro"/>
</dbReference>
<comment type="caution">
    <text evidence="9">The sequence shown here is derived from an EMBL/GenBank/DDBJ whole genome shotgun (WGS) entry which is preliminary data.</text>
</comment>
<dbReference type="Pfam" id="PF00528">
    <property type="entry name" value="BPD_transp_1"/>
    <property type="match status" value="1"/>
</dbReference>
<dbReference type="RefSeq" id="WP_131159633.1">
    <property type="nucleotide sequence ID" value="NZ_BDMD01000011.1"/>
</dbReference>
<feature type="transmembrane region" description="Helical" evidence="7">
    <location>
        <begin position="224"/>
        <end position="247"/>
    </location>
</feature>
<comment type="subcellular location">
    <subcellularLocation>
        <location evidence="1 7">Cell membrane</location>
        <topology evidence="1 7">Multi-pass membrane protein</topology>
    </subcellularLocation>
</comment>
<evidence type="ECO:0000256" key="7">
    <source>
        <dbReference type="RuleBase" id="RU363032"/>
    </source>
</evidence>
<gene>
    <name evidence="9" type="ORF">apy_02940</name>
</gene>
<organism evidence="9 10">
    <name type="scientific">Aeropyrum pernix</name>
    <dbReference type="NCBI Taxonomy" id="56636"/>
    <lineage>
        <taxon>Archaea</taxon>
        <taxon>Thermoproteota</taxon>
        <taxon>Thermoprotei</taxon>
        <taxon>Desulfurococcales</taxon>
        <taxon>Desulfurococcaceae</taxon>
        <taxon>Aeropyrum</taxon>
    </lineage>
</organism>
<sequence>MSVLRFAGVKILNAAITLLVALLLISGIFAVYTVTELRGRLAEEYVLALRQLEVQYRNNPELLEEKSRQLYQNLMERYGLTGNFAQDVVTWTLRLIKSNITFDFGVTQYSYIGGTNVIGDILLLAMKNTAILFLTATLITFAVGIILGFQMARKPGSVFDRGLSVFGMISWSFPTWWVAIIMILIFSFYLRLFPAQAQYVYFELSKVPPDLPLFEKILEQVKIWLKYMTMPVLTIVLVSFGGASYLIRNIVLGILQEDFVTAARARGLPERRVIYGHVLRTSSPPIVTYLALSIVGAFGGAIITEAVFGWPGMGLVYWIAIQQSDAKVLVASTWVLTVFFILTILMLDFIYSLLDPRVRTGAT</sequence>
<evidence type="ECO:0000313" key="10">
    <source>
        <dbReference type="Proteomes" id="UP000291213"/>
    </source>
</evidence>